<dbReference type="InterPro" id="IPR017972">
    <property type="entry name" value="Cyt_P450_CS"/>
</dbReference>
<proteinExistence type="inferred from homology"/>
<dbReference type="PANTHER" id="PTHR46696">
    <property type="entry name" value="P450, PUTATIVE (EUROFUNG)-RELATED"/>
    <property type="match status" value="1"/>
</dbReference>
<keyword evidence="2" id="KW-0408">Iron</keyword>
<comment type="similarity">
    <text evidence="1 2">Belongs to the cytochrome P450 family.</text>
</comment>
<keyword evidence="2" id="KW-0349">Heme</keyword>
<dbReference type="InterPro" id="IPR002397">
    <property type="entry name" value="Cyt_P450_B"/>
</dbReference>
<dbReference type="InterPro" id="IPR036396">
    <property type="entry name" value="Cyt_P450_sf"/>
</dbReference>
<dbReference type="PANTHER" id="PTHR46696:SF1">
    <property type="entry name" value="CYTOCHROME P450 YJIB-RELATED"/>
    <property type="match status" value="1"/>
</dbReference>
<protein>
    <submittedName>
        <fullName evidence="3">Cytochrome P450</fullName>
    </submittedName>
</protein>
<reference evidence="4" key="1">
    <citation type="journal article" date="2019" name="Int. J. Syst. Evol. Microbiol.">
        <title>The Global Catalogue of Microorganisms (GCM) 10K type strain sequencing project: providing services to taxonomists for standard genome sequencing and annotation.</title>
        <authorList>
            <consortium name="The Broad Institute Genomics Platform"/>
            <consortium name="The Broad Institute Genome Sequencing Center for Infectious Disease"/>
            <person name="Wu L."/>
            <person name="Ma J."/>
        </authorList>
    </citation>
    <scope>NUCLEOTIDE SEQUENCE [LARGE SCALE GENOMIC DNA]</scope>
    <source>
        <strain evidence="4">KCTC 12848</strain>
    </source>
</reference>
<evidence type="ECO:0000313" key="4">
    <source>
        <dbReference type="Proteomes" id="UP001595833"/>
    </source>
</evidence>
<dbReference type="PRINTS" id="PR00359">
    <property type="entry name" value="BP450"/>
</dbReference>
<evidence type="ECO:0000256" key="1">
    <source>
        <dbReference type="ARBA" id="ARBA00010617"/>
    </source>
</evidence>
<name>A0ABV9Y5X2_9PSEU</name>
<evidence type="ECO:0000313" key="3">
    <source>
        <dbReference type="EMBL" id="MFC5056958.1"/>
    </source>
</evidence>
<organism evidence="3 4">
    <name type="scientific">Saccharothrix xinjiangensis</name>
    <dbReference type="NCBI Taxonomy" id="204798"/>
    <lineage>
        <taxon>Bacteria</taxon>
        <taxon>Bacillati</taxon>
        <taxon>Actinomycetota</taxon>
        <taxon>Actinomycetes</taxon>
        <taxon>Pseudonocardiales</taxon>
        <taxon>Pseudonocardiaceae</taxon>
        <taxon>Saccharothrix</taxon>
    </lineage>
</organism>
<dbReference type="Gene3D" id="1.10.630.10">
    <property type="entry name" value="Cytochrome P450"/>
    <property type="match status" value="1"/>
</dbReference>
<keyword evidence="2" id="KW-0560">Oxidoreductase</keyword>
<dbReference type="EMBL" id="JBHSJB010000025">
    <property type="protein sequence ID" value="MFC5056958.1"/>
    <property type="molecule type" value="Genomic_DNA"/>
</dbReference>
<keyword evidence="2" id="KW-0503">Monooxygenase</keyword>
<sequence length="407" mass="44990">MTETTGTQLPEMRFDPEFYRDPYPGYAERRDQGPVHRATMPMGLDMWVVTRYEDVKAALGNPALSRDYRVYGEVLDRKLGNSSARVASASAFDAHMLNSDPPDHTRLRRLVGKAFTVRTTERLRPRVQELTGDLLDAMASRGEADLIAEFALPLPIMVICELLGVPLPDQARFREMFEAIFSNSARPEDRGRAARELTGYLTDLIAAKRADPREDLLSELVAVRDGSDRLSEHELMSMAFLLIAAGHETTVNLIGNGALALLTHPEQLSAVRADPELMPRAVEEFLRYDSPVHMASVRVATSPLHIGGVEIPAGELVLLSLAAADRDPERFPDPDTLDVTRDAKGHLAFGHGIHHCIGAHLGRVEGIVALGMLVERFPGLRLAVPVGELRWNHNILFRGVEELPVVL</sequence>
<comment type="caution">
    <text evidence="3">The sequence shown here is derived from an EMBL/GenBank/DDBJ whole genome shotgun (WGS) entry which is preliminary data.</text>
</comment>
<dbReference type="Pfam" id="PF00067">
    <property type="entry name" value="p450"/>
    <property type="match status" value="1"/>
</dbReference>
<keyword evidence="2" id="KW-0479">Metal-binding</keyword>
<dbReference type="Proteomes" id="UP001595833">
    <property type="component" value="Unassembled WGS sequence"/>
</dbReference>
<dbReference type="InterPro" id="IPR001128">
    <property type="entry name" value="Cyt_P450"/>
</dbReference>
<keyword evidence="4" id="KW-1185">Reference proteome</keyword>
<dbReference type="CDD" id="cd11029">
    <property type="entry name" value="CYP107-like"/>
    <property type="match status" value="1"/>
</dbReference>
<dbReference type="SUPFAM" id="SSF48264">
    <property type="entry name" value="Cytochrome P450"/>
    <property type="match status" value="1"/>
</dbReference>
<dbReference type="PROSITE" id="PS00086">
    <property type="entry name" value="CYTOCHROME_P450"/>
    <property type="match status" value="1"/>
</dbReference>
<accession>A0ABV9Y5X2</accession>
<gene>
    <name evidence="3" type="ORF">ACFPFM_24825</name>
</gene>
<dbReference type="RefSeq" id="WP_380647447.1">
    <property type="nucleotide sequence ID" value="NZ_BAAAKE010000014.1"/>
</dbReference>
<evidence type="ECO:0000256" key="2">
    <source>
        <dbReference type="RuleBase" id="RU000461"/>
    </source>
</evidence>